<protein>
    <submittedName>
        <fullName evidence="6">Endonuclease III</fullName>
    </submittedName>
</protein>
<dbReference type="EMBL" id="NVSR01000003">
    <property type="protein sequence ID" value="PCI30596.1"/>
    <property type="molecule type" value="Genomic_DNA"/>
</dbReference>
<evidence type="ECO:0000313" key="6">
    <source>
        <dbReference type="EMBL" id="PCI30596.1"/>
    </source>
</evidence>
<dbReference type="Gene3D" id="1.10.340.30">
    <property type="entry name" value="Hypothetical protein, domain 2"/>
    <property type="match status" value="1"/>
</dbReference>
<feature type="domain" description="HhH-GPD" evidence="5">
    <location>
        <begin position="65"/>
        <end position="221"/>
    </location>
</feature>
<keyword evidence="6" id="KW-0540">Nuclease</keyword>
<dbReference type="GO" id="GO:0006284">
    <property type="term" value="P:base-excision repair"/>
    <property type="evidence" value="ECO:0007669"/>
    <property type="project" value="InterPro"/>
</dbReference>
<dbReference type="AlphaFoldDB" id="A0A2A4TAE1"/>
<sequence>MKSLTPLSELYQKLLALYGPQGWWPVSTEAQTWENKAGNQGYHPGNFEIPENEAQQLEICLGSILTQNTNWRNAAQAVAQLRTLKDFSFSGIGNMPIDQLEEAIRVAGYFRQKARYLKNLMDFLSCCSFTDLQQMSLPAARSKLLKIKGIGPETADCILLYALKRPSFVVDAYSKRFLLQLGMISTQESYGKVQSLFESSIPREVSVYQEYHALLVAHGKEYYSKKPYGVGDPLLTFQLS</sequence>
<dbReference type="InterPro" id="IPR011257">
    <property type="entry name" value="DNA_glycosylase"/>
</dbReference>
<evidence type="ECO:0000256" key="4">
    <source>
        <dbReference type="ARBA" id="ARBA00023014"/>
    </source>
</evidence>
<keyword evidence="6" id="KW-0378">Hydrolase</keyword>
<dbReference type="GO" id="GO:0051539">
    <property type="term" value="F:4 iron, 4 sulfur cluster binding"/>
    <property type="evidence" value="ECO:0007669"/>
    <property type="project" value="UniProtKB-KW"/>
</dbReference>
<evidence type="ECO:0000259" key="5">
    <source>
        <dbReference type="SMART" id="SM00478"/>
    </source>
</evidence>
<dbReference type="GO" id="GO:0046872">
    <property type="term" value="F:metal ion binding"/>
    <property type="evidence" value="ECO:0007669"/>
    <property type="project" value="UniProtKB-KW"/>
</dbReference>
<dbReference type="InterPro" id="IPR023170">
    <property type="entry name" value="HhH_base_excis_C"/>
</dbReference>
<reference evidence="7" key="1">
    <citation type="submission" date="2017-08" db="EMBL/GenBank/DDBJ databases">
        <title>A dynamic microbial community with high functional redundancy inhabits the cold, oxic subseafloor aquifer.</title>
        <authorList>
            <person name="Tully B.J."/>
            <person name="Wheat C.G."/>
            <person name="Glazer B.T."/>
            <person name="Huber J.A."/>
        </authorList>
    </citation>
    <scope>NUCLEOTIDE SEQUENCE [LARGE SCALE GENOMIC DNA]</scope>
</reference>
<dbReference type="Pfam" id="PF00730">
    <property type="entry name" value="HhH-GPD"/>
    <property type="match status" value="1"/>
</dbReference>
<dbReference type="Gene3D" id="1.10.1670.10">
    <property type="entry name" value="Helix-hairpin-Helix base-excision DNA repair enzymes (C-terminal)"/>
    <property type="match status" value="1"/>
</dbReference>
<dbReference type="CDD" id="cd00056">
    <property type="entry name" value="ENDO3c"/>
    <property type="match status" value="1"/>
</dbReference>
<dbReference type="PANTHER" id="PTHR10359:SF19">
    <property type="entry name" value="DNA REPAIR GLYCOSYLASE MJ1434-RELATED"/>
    <property type="match status" value="1"/>
</dbReference>
<dbReference type="Proteomes" id="UP000218113">
    <property type="component" value="Unassembled WGS sequence"/>
</dbReference>
<evidence type="ECO:0000313" key="7">
    <source>
        <dbReference type="Proteomes" id="UP000218113"/>
    </source>
</evidence>
<keyword evidence="1" id="KW-0004">4Fe-4S</keyword>
<dbReference type="PANTHER" id="PTHR10359">
    <property type="entry name" value="A/G-SPECIFIC ADENINE GLYCOSYLASE/ENDONUCLEASE III"/>
    <property type="match status" value="1"/>
</dbReference>
<name>A0A2A4TAE1_9DELT</name>
<evidence type="ECO:0000256" key="1">
    <source>
        <dbReference type="ARBA" id="ARBA00022485"/>
    </source>
</evidence>
<comment type="caution">
    <text evidence="6">The sequence shown here is derived from an EMBL/GenBank/DDBJ whole genome shotgun (WGS) entry which is preliminary data.</text>
</comment>
<dbReference type="SMART" id="SM00478">
    <property type="entry name" value="ENDO3c"/>
    <property type="match status" value="1"/>
</dbReference>
<gene>
    <name evidence="6" type="ORF">COB67_01200</name>
</gene>
<keyword evidence="2" id="KW-0479">Metal-binding</keyword>
<keyword evidence="3" id="KW-0408">Iron</keyword>
<organism evidence="6 7">
    <name type="scientific">SAR324 cluster bacterium</name>
    <dbReference type="NCBI Taxonomy" id="2024889"/>
    <lineage>
        <taxon>Bacteria</taxon>
        <taxon>Deltaproteobacteria</taxon>
        <taxon>SAR324 cluster</taxon>
    </lineage>
</organism>
<dbReference type="SUPFAM" id="SSF48150">
    <property type="entry name" value="DNA-glycosylase"/>
    <property type="match status" value="1"/>
</dbReference>
<dbReference type="GO" id="GO:0004519">
    <property type="term" value="F:endonuclease activity"/>
    <property type="evidence" value="ECO:0007669"/>
    <property type="project" value="UniProtKB-KW"/>
</dbReference>
<keyword evidence="4" id="KW-0411">Iron-sulfur</keyword>
<evidence type="ECO:0000256" key="3">
    <source>
        <dbReference type="ARBA" id="ARBA00023004"/>
    </source>
</evidence>
<proteinExistence type="predicted"/>
<dbReference type="InterPro" id="IPR003265">
    <property type="entry name" value="HhH-GPD_domain"/>
</dbReference>
<dbReference type="PIRSF" id="PIRSF001435">
    <property type="entry name" value="Nth"/>
    <property type="match status" value="1"/>
</dbReference>
<evidence type="ECO:0000256" key="2">
    <source>
        <dbReference type="ARBA" id="ARBA00022723"/>
    </source>
</evidence>
<keyword evidence="6" id="KW-0255">Endonuclease</keyword>
<accession>A0A2A4TAE1</accession>